<reference evidence="2 3" key="1">
    <citation type="submission" date="2016-08" db="EMBL/GenBank/DDBJ databases">
        <title>Evolution of the type three secretion system and type three effector repertoires in Xanthomonas.</title>
        <authorList>
            <person name="Merda D."/>
            <person name="Briand M."/>
            <person name="Bosis E."/>
            <person name="Rousseau C."/>
            <person name="Portier P."/>
            <person name="Jacques M.-A."/>
            <person name="Fischer-Le Saux M."/>
        </authorList>
    </citation>
    <scope>NUCLEOTIDE SEQUENCE [LARGE SCALE GENOMIC DNA]</scope>
    <source>
        <strain evidence="2 3">CFBP 3122</strain>
    </source>
</reference>
<dbReference type="InterPro" id="IPR049677">
    <property type="entry name" value="QatD"/>
</dbReference>
<organism evidence="2 3">
    <name type="scientific">Xanthomonas arboricola pv. populi</name>
    <dbReference type="NCBI Taxonomy" id="487823"/>
    <lineage>
        <taxon>Bacteria</taxon>
        <taxon>Pseudomonadati</taxon>
        <taxon>Pseudomonadota</taxon>
        <taxon>Gammaproteobacteria</taxon>
        <taxon>Lysobacterales</taxon>
        <taxon>Lysobacteraceae</taxon>
        <taxon>Xanthomonas</taxon>
    </lineage>
</organism>
<feature type="binding site" evidence="1">
    <location>
        <position position="143"/>
    </location>
    <ligand>
        <name>a divalent metal cation</name>
        <dbReference type="ChEBI" id="CHEBI:60240"/>
        <label>2</label>
    </ligand>
</feature>
<dbReference type="NCBIfam" id="NF041926">
    <property type="entry name" value="QatD"/>
    <property type="match status" value="1"/>
</dbReference>
<dbReference type="PANTHER" id="PTHR46124:SF2">
    <property type="entry name" value="D-AMINOACYL-TRNA DEACYLASE"/>
    <property type="match status" value="1"/>
</dbReference>
<sequence>MHCHLDLYPDPGVEVERAGRSGAYVLSVTTTPSAWIKTRELASRYPRIKTALGLHPQLAGERIRELSLFDRLLPEARYVGEVGLDGGSDCREFWSRQVEVFHHVLKSCADQGGRILTIHSRNAATEVMDSLDQHKGFGVAILHWFSGTKRELARAIEMDCWFSVGSAMVSGAKGRELVKLMPPERVLTETDGPFAKLRGRALAPAQCSEVVQHLSQTWSVSTEVAAEQVVKNLRELVSL</sequence>
<proteinExistence type="predicted"/>
<dbReference type="CDD" id="cd01310">
    <property type="entry name" value="TatD_DNAse"/>
    <property type="match status" value="1"/>
</dbReference>
<evidence type="ECO:0000256" key="1">
    <source>
        <dbReference type="PIRSR" id="PIRSR005902-1"/>
    </source>
</evidence>
<dbReference type="InterPro" id="IPR032466">
    <property type="entry name" value="Metal_Hydrolase"/>
</dbReference>
<keyword evidence="2" id="KW-0378">Hydrolase</keyword>
<dbReference type="RefSeq" id="WP_104596877.1">
    <property type="nucleotide sequence ID" value="NZ_MIGV01000002.1"/>
</dbReference>
<dbReference type="GO" id="GO:0046872">
    <property type="term" value="F:metal ion binding"/>
    <property type="evidence" value="ECO:0007669"/>
    <property type="project" value="UniProtKB-KW"/>
</dbReference>
<dbReference type="AlphaFoldDB" id="A0A2S6Z963"/>
<dbReference type="PIRSF" id="PIRSF005902">
    <property type="entry name" value="DNase_TatD"/>
    <property type="match status" value="1"/>
</dbReference>
<comment type="caution">
    <text evidence="2">The sequence shown here is derived from an EMBL/GenBank/DDBJ whole genome shotgun (WGS) entry which is preliminary data.</text>
</comment>
<dbReference type="SUPFAM" id="SSF51556">
    <property type="entry name" value="Metallo-dependent hydrolases"/>
    <property type="match status" value="1"/>
</dbReference>
<dbReference type="Gene3D" id="3.20.20.140">
    <property type="entry name" value="Metal-dependent hydrolases"/>
    <property type="match status" value="1"/>
</dbReference>
<evidence type="ECO:0000313" key="3">
    <source>
        <dbReference type="Proteomes" id="UP000238270"/>
    </source>
</evidence>
<feature type="binding site" evidence="1">
    <location>
        <position position="119"/>
    </location>
    <ligand>
        <name>a divalent metal cation</name>
        <dbReference type="ChEBI" id="CHEBI:60240"/>
        <label>2</label>
    </ligand>
</feature>
<dbReference type="Proteomes" id="UP000238270">
    <property type="component" value="Unassembled WGS sequence"/>
</dbReference>
<keyword evidence="1" id="KW-0479">Metal-binding</keyword>
<accession>A0A2S6Z963</accession>
<feature type="binding site" evidence="1">
    <location>
        <position position="81"/>
    </location>
    <ligand>
        <name>a divalent metal cation</name>
        <dbReference type="ChEBI" id="CHEBI:60240"/>
        <label>1</label>
    </ligand>
</feature>
<dbReference type="GO" id="GO:0016788">
    <property type="term" value="F:hydrolase activity, acting on ester bonds"/>
    <property type="evidence" value="ECO:0007669"/>
    <property type="project" value="InterPro"/>
</dbReference>
<feature type="binding site" evidence="1">
    <location>
        <position position="4"/>
    </location>
    <ligand>
        <name>a divalent metal cation</name>
        <dbReference type="ChEBI" id="CHEBI:60240"/>
        <label>1</label>
    </ligand>
</feature>
<dbReference type="InterPro" id="IPR001130">
    <property type="entry name" value="TatD-like"/>
</dbReference>
<dbReference type="Pfam" id="PF01026">
    <property type="entry name" value="TatD_DNase"/>
    <property type="match status" value="1"/>
</dbReference>
<gene>
    <name evidence="2" type="ORF">XaplCFBP3122_03195</name>
</gene>
<feature type="binding site" evidence="1">
    <location>
        <position position="2"/>
    </location>
    <ligand>
        <name>a divalent metal cation</name>
        <dbReference type="ChEBI" id="CHEBI:60240"/>
        <label>1</label>
    </ligand>
</feature>
<name>A0A2S6Z963_9XANT</name>
<dbReference type="EMBL" id="MIGV01000002">
    <property type="protein sequence ID" value="PPT78415.1"/>
    <property type="molecule type" value="Genomic_DNA"/>
</dbReference>
<protein>
    <submittedName>
        <fullName evidence="2">Hydrolase TatD</fullName>
    </submittedName>
</protein>
<dbReference type="PANTHER" id="PTHR46124">
    <property type="entry name" value="D-AMINOACYL-TRNA DEACYLASE"/>
    <property type="match status" value="1"/>
</dbReference>
<evidence type="ECO:0000313" key="2">
    <source>
        <dbReference type="EMBL" id="PPT78415.1"/>
    </source>
</evidence>
<feature type="binding site" evidence="1">
    <location>
        <position position="191"/>
    </location>
    <ligand>
        <name>a divalent metal cation</name>
        <dbReference type="ChEBI" id="CHEBI:60240"/>
        <label>1</label>
    </ligand>
</feature>